<dbReference type="Proteomes" id="UP001604336">
    <property type="component" value="Unassembled WGS sequence"/>
</dbReference>
<accession>A0ABD1PQ11</accession>
<protein>
    <submittedName>
        <fullName evidence="2">Uncharacterized protein</fullName>
    </submittedName>
</protein>
<dbReference type="EMBL" id="JBFOLK010000013">
    <property type="protein sequence ID" value="KAL2466003.1"/>
    <property type="molecule type" value="Genomic_DNA"/>
</dbReference>
<feature type="region of interest" description="Disordered" evidence="1">
    <location>
        <begin position="259"/>
        <end position="316"/>
    </location>
</feature>
<gene>
    <name evidence="2" type="ORF">Adt_41854</name>
</gene>
<organism evidence="2 3">
    <name type="scientific">Abeliophyllum distichum</name>
    <dbReference type="NCBI Taxonomy" id="126358"/>
    <lineage>
        <taxon>Eukaryota</taxon>
        <taxon>Viridiplantae</taxon>
        <taxon>Streptophyta</taxon>
        <taxon>Embryophyta</taxon>
        <taxon>Tracheophyta</taxon>
        <taxon>Spermatophyta</taxon>
        <taxon>Magnoliopsida</taxon>
        <taxon>eudicotyledons</taxon>
        <taxon>Gunneridae</taxon>
        <taxon>Pentapetalae</taxon>
        <taxon>asterids</taxon>
        <taxon>lamiids</taxon>
        <taxon>Lamiales</taxon>
        <taxon>Oleaceae</taxon>
        <taxon>Forsythieae</taxon>
        <taxon>Abeliophyllum</taxon>
    </lineage>
</organism>
<dbReference type="AlphaFoldDB" id="A0ABD1PQ11"/>
<feature type="compositionally biased region" description="Polar residues" evidence="1">
    <location>
        <begin position="259"/>
        <end position="274"/>
    </location>
</feature>
<feature type="compositionally biased region" description="Basic and acidic residues" evidence="1">
    <location>
        <begin position="394"/>
        <end position="409"/>
    </location>
</feature>
<sequence>MSRDFDISLKYMKNGRMAFVLFWLKLSDVMDVALWDPSDYQDENNYYNDDYWHCDFYSGYGHDAIEEDALNEKSCVQVLGILVNKADEEIMELEADASLKKEIAGDENFLSVELLKNKKRAERLHDIVKPLWNSCFQLIQKQTEIMIIQRSIPPADELRKLMYRSKHRKLKAKKNFALMKNNEFQDPKAKSSADKLATRNSEEKALSNFKFVGCSIEVPEKIIRPLPGKPAQKADMEIRDKEGDGANSFVNAHTYATEKNINHLNGQSGTQKPSSAPDKVKKRRNPTKSEKLQNALVKDSSASTYGEKAGSKGRKKRRNIDLEVIFEEQVIECSFTDKSKVLNSSLESPGMGTKIAEMVKPADTILDSRLDALKQVTEDSSCIQKARRKEVADMKKIDSRTQLQKEGKRTNVCGRTKISGARAAETELTISEHTS</sequence>
<feature type="region of interest" description="Disordered" evidence="1">
    <location>
        <begin position="394"/>
        <end position="416"/>
    </location>
</feature>
<proteinExistence type="predicted"/>
<evidence type="ECO:0000313" key="2">
    <source>
        <dbReference type="EMBL" id="KAL2466003.1"/>
    </source>
</evidence>
<evidence type="ECO:0000256" key="1">
    <source>
        <dbReference type="SAM" id="MobiDB-lite"/>
    </source>
</evidence>
<keyword evidence="3" id="KW-1185">Reference proteome</keyword>
<comment type="caution">
    <text evidence="2">The sequence shown here is derived from an EMBL/GenBank/DDBJ whole genome shotgun (WGS) entry which is preliminary data.</text>
</comment>
<name>A0ABD1PQ11_9LAMI</name>
<evidence type="ECO:0000313" key="3">
    <source>
        <dbReference type="Proteomes" id="UP001604336"/>
    </source>
</evidence>
<reference evidence="3" key="1">
    <citation type="submission" date="2024-07" db="EMBL/GenBank/DDBJ databases">
        <title>Two chromosome-level genome assemblies of Korean endemic species Abeliophyllum distichum and Forsythia ovata (Oleaceae).</title>
        <authorList>
            <person name="Jang H."/>
        </authorList>
    </citation>
    <scope>NUCLEOTIDE SEQUENCE [LARGE SCALE GENOMIC DNA]</scope>
</reference>